<evidence type="ECO:0000313" key="1">
    <source>
        <dbReference type="EMBL" id="ACB68614.1"/>
    </source>
</evidence>
<accession>B1Z4F1</accession>
<proteinExistence type="predicted"/>
<reference evidence="2" key="1">
    <citation type="submission" date="2008-04" db="EMBL/GenBank/DDBJ databases">
        <title>Complete sequence of chromosome 3 of Burkholderia ambifaria MC40-6.</title>
        <authorList>
            <person name="Copeland A."/>
            <person name="Lucas S."/>
            <person name="Lapidus A."/>
            <person name="Glavina del Rio T."/>
            <person name="Dalin E."/>
            <person name="Tice H."/>
            <person name="Pitluck S."/>
            <person name="Chain P."/>
            <person name="Malfatti S."/>
            <person name="Shin M."/>
            <person name="Vergez L."/>
            <person name="Lang D."/>
            <person name="Schmutz J."/>
            <person name="Larimer F."/>
            <person name="Land M."/>
            <person name="Hauser L."/>
            <person name="Kyrpides N."/>
            <person name="Lykidis A."/>
            <person name="Ramette A."/>
            <person name="Konstantinidis K."/>
            <person name="Tiedje J."/>
            <person name="Richardson P."/>
        </authorList>
    </citation>
    <scope>NUCLEOTIDE SEQUENCE [LARGE SCALE GENOMIC DNA]</scope>
    <source>
        <strain evidence="2">MC40-6</strain>
    </source>
</reference>
<protein>
    <submittedName>
        <fullName evidence="1">Uncharacterized protein</fullName>
    </submittedName>
</protein>
<dbReference type="EMBL" id="CP001027">
    <property type="protein sequence ID" value="ACB68614.1"/>
    <property type="molecule type" value="Genomic_DNA"/>
</dbReference>
<evidence type="ECO:0000313" key="2">
    <source>
        <dbReference type="Proteomes" id="UP000001680"/>
    </source>
</evidence>
<sequence length="68" mass="6916">MNDGRIPDGRARSGSRAGTRCVPHAVLTLSAAGGYTVSVRAPVVAPYGADRLCHAFPEGGGRDGGGRH</sequence>
<dbReference type="Proteomes" id="UP000001680">
    <property type="component" value="Chromosome 3"/>
</dbReference>
<dbReference type="HOGENOM" id="CLU_2785801_0_0_4"/>
<organism evidence="1 2">
    <name type="scientific">Burkholderia ambifaria (strain MC40-6)</name>
    <dbReference type="NCBI Taxonomy" id="398577"/>
    <lineage>
        <taxon>Bacteria</taxon>
        <taxon>Pseudomonadati</taxon>
        <taxon>Pseudomonadota</taxon>
        <taxon>Betaproteobacteria</taxon>
        <taxon>Burkholderiales</taxon>
        <taxon>Burkholderiaceae</taxon>
        <taxon>Burkholderia</taxon>
        <taxon>Burkholderia cepacia complex</taxon>
    </lineage>
</organism>
<name>B1Z4F1_BURA4</name>
<dbReference type="AlphaFoldDB" id="B1Z4F1"/>
<gene>
    <name evidence="1" type="ordered locus">BamMC406_6180</name>
</gene>
<dbReference type="KEGG" id="bac:BamMC406_6180"/>